<dbReference type="AlphaFoldDB" id="A0AAD7E3R3"/>
<feature type="region of interest" description="Disordered" evidence="1">
    <location>
        <begin position="1"/>
        <end position="25"/>
    </location>
</feature>
<feature type="compositionally biased region" description="Polar residues" evidence="1">
    <location>
        <begin position="50"/>
        <end position="61"/>
    </location>
</feature>
<name>A0AAD7E3R3_9AGAR</name>
<organism evidence="2 3">
    <name type="scientific">Mycena pura</name>
    <dbReference type="NCBI Taxonomy" id="153505"/>
    <lineage>
        <taxon>Eukaryota</taxon>
        <taxon>Fungi</taxon>
        <taxon>Dikarya</taxon>
        <taxon>Basidiomycota</taxon>
        <taxon>Agaricomycotina</taxon>
        <taxon>Agaricomycetes</taxon>
        <taxon>Agaricomycetidae</taxon>
        <taxon>Agaricales</taxon>
        <taxon>Marasmiineae</taxon>
        <taxon>Mycenaceae</taxon>
        <taxon>Mycena</taxon>
    </lineage>
</organism>
<sequence>MALPPVRSSLTNRVSSERLQEGIGHHERRTCTAARLLSESRARRPPQFGNPMTETRTANVQQGKTVAHLTRGMLCLDNGAGSYSPPHRRRRRLPPDRPAAKGNQVDLLDCESDTIEDLCAGIFEQVHCQVRFLLSNFAHRNKQTLFVLDTSRFTSQVHFAPSLRAVLTNLNPSTIKVGCGHRLALSTLATIYDDNELRKVSAARDGLFLELGLHAKLKGAITNQGLLHHALVGTIFERSFIPLSTTESWNDAGHSNRLHDGIECIWKAHLALASRDSVGLPLTLQQAREDGRLFSSP</sequence>
<dbReference type="EMBL" id="JARJCW010000003">
    <property type="protein sequence ID" value="KAJ7226934.1"/>
    <property type="molecule type" value="Genomic_DNA"/>
</dbReference>
<dbReference type="Proteomes" id="UP001219525">
    <property type="component" value="Unassembled WGS sequence"/>
</dbReference>
<feature type="region of interest" description="Disordered" evidence="1">
    <location>
        <begin position="77"/>
        <end position="103"/>
    </location>
</feature>
<protein>
    <submittedName>
        <fullName evidence="2">Uncharacterized protein</fullName>
    </submittedName>
</protein>
<keyword evidence="3" id="KW-1185">Reference proteome</keyword>
<evidence type="ECO:0000313" key="2">
    <source>
        <dbReference type="EMBL" id="KAJ7226934.1"/>
    </source>
</evidence>
<evidence type="ECO:0000256" key="1">
    <source>
        <dbReference type="SAM" id="MobiDB-lite"/>
    </source>
</evidence>
<feature type="compositionally biased region" description="Basic and acidic residues" evidence="1">
    <location>
        <begin position="15"/>
        <end position="25"/>
    </location>
</feature>
<evidence type="ECO:0000313" key="3">
    <source>
        <dbReference type="Proteomes" id="UP001219525"/>
    </source>
</evidence>
<reference evidence="2" key="1">
    <citation type="submission" date="2023-03" db="EMBL/GenBank/DDBJ databases">
        <title>Massive genome expansion in bonnet fungi (Mycena s.s.) driven by repeated elements and novel gene families across ecological guilds.</title>
        <authorList>
            <consortium name="Lawrence Berkeley National Laboratory"/>
            <person name="Harder C.B."/>
            <person name="Miyauchi S."/>
            <person name="Viragh M."/>
            <person name="Kuo A."/>
            <person name="Thoen E."/>
            <person name="Andreopoulos B."/>
            <person name="Lu D."/>
            <person name="Skrede I."/>
            <person name="Drula E."/>
            <person name="Henrissat B."/>
            <person name="Morin E."/>
            <person name="Kohler A."/>
            <person name="Barry K."/>
            <person name="LaButti K."/>
            <person name="Morin E."/>
            <person name="Salamov A."/>
            <person name="Lipzen A."/>
            <person name="Mereny Z."/>
            <person name="Hegedus B."/>
            <person name="Baldrian P."/>
            <person name="Stursova M."/>
            <person name="Weitz H."/>
            <person name="Taylor A."/>
            <person name="Grigoriev I.V."/>
            <person name="Nagy L.G."/>
            <person name="Martin F."/>
            <person name="Kauserud H."/>
        </authorList>
    </citation>
    <scope>NUCLEOTIDE SEQUENCE</scope>
    <source>
        <strain evidence="2">9144</strain>
    </source>
</reference>
<feature type="region of interest" description="Disordered" evidence="1">
    <location>
        <begin position="38"/>
        <end position="61"/>
    </location>
</feature>
<proteinExistence type="predicted"/>
<gene>
    <name evidence="2" type="ORF">GGX14DRAFT_385717</name>
</gene>
<accession>A0AAD7E3R3</accession>
<comment type="caution">
    <text evidence="2">The sequence shown here is derived from an EMBL/GenBank/DDBJ whole genome shotgun (WGS) entry which is preliminary data.</text>
</comment>